<feature type="domain" description="SGNH" evidence="3">
    <location>
        <begin position="393"/>
        <end position="633"/>
    </location>
</feature>
<feature type="domain" description="Acyltransferase 3" evidence="2">
    <location>
        <begin position="6"/>
        <end position="327"/>
    </location>
</feature>
<sequence length="639" mass="72291">MKYKSEIDGLRAVAVMSVILYHFGIPYFSGGFIGVDIFFVISGYLITSIIKEDLELSRFSFLKFYERRIRRILPALIIVSFVAAIISCIIFLPNDLEDIGASLVASMASISNIYFWRNTGYFSTAAEEKPFLHTWSLGVEEQFYLLFPLFIFWMWKFFPRKALLPTMIVVGIVSISLAEFLLAERPPMSFFLLPSRAWELLLGSSLSFFNGHFSPKKSSANASSLIGIILISIAVLGYSNSTKFPGVHALLPCLGAALIIISPFGQSFIGKILSTRIFVFTGKISYSLYLWHWPLLAMLRYRYGDNISYSNYALAFLATFLLSIATWRFIETPFRNPAFLTQKKIFILATAFVLLLSGTGGFLYFSKGWPQRYDAQTLALENSSKRINPLRKKCHSQEGFTQNKGNDCMIGDLSSPEISVIIWGDSHADSMSPAISKILSERRIKGIQATKSSCPPLPDDYEWKTRNYESCKIFNKDVLDFILNTPSIGYVVLHARWGGPEKTITHSGIRTEQTFYEALKEIAETIQKSGRKVYFIAPTPLAAFNVPRCLSRRQAFNDTDSFPCEPKPKALALAEPQEAINVFKKISKKYPVYFPDSILCKGERCLVADGKTPVYYDDDHISLDGIELFIPTMRQKFRF</sequence>
<dbReference type="Pfam" id="PF19040">
    <property type="entry name" value="SGNH"/>
    <property type="match status" value="1"/>
</dbReference>
<dbReference type="InterPro" id="IPR002656">
    <property type="entry name" value="Acyl_transf_3_dom"/>
</dbReference>
<dbReference type="InterPro" id="IPR050879">
    <property type="entry name" value="Acyltransferase_3"/>
</dbReference>
<evidence type="ECO:0000313" key="5">
    <source>
        <dbReference type="Proteomes" id="UP000249417"/>
    </source>
</evidence>
<dbReference type="GO" id="GO:0016020">
    <property type="term" value="C:membrane"/>
    <property type="evidence" value="ECO:0007669"/>
    <property type="project" value="TreeGrafter"/>
</dbReference>
<gene>
    <name evidence="4" type="ORF">DI551_06330</name>
</gene>
<name>A0A2W5N0B7_9BACT</name>
<feature type="transmembrane region" description="Helical" evidence="1">
    <location>
        <begin position="99"/>
        <end position="116"/>
    </location>
</feature>
<evidence type="ECO:0000256" key="1">
    <source>
        <dbReference type="SAM" id="Phobius"/>
    </source>
</evidence>
<keyword evidence="1" id="KW-0472">Membrane</keyword>
<dbReference type="GO" id="GO:0016747">
    <property type="term" value="F:acyltransferase activity, transferring groups other than amino-acyl groups"/>
    <property type="evidence" value="ECO:0007669"/>
    <property type="project" value="InterPro"/>
</dbReference>
<evidence type="ECO:0000259" key="3">
    <source>
        <dbReference type="Pfam" id="PF19040"/>
    </source>
</evidence>
<dbReference type="PANTHER" id="PTHR23028">
    <property type="entry name" value="ACETYLTRANSFERASE"/>
    <property type="match status" value="1"/>
</dbReference>
<feature type="transmembrane region" description="Helical" evidence="1">
    <location>
        <begin position="246"/>
        <end position="265"/>
    </location>
</feature>
<dbReference type="EMBL" id="QFQB01000038">
    <property type="protein sequence ID" value="PZQ45829.1"/>
    <property type="molecule type" value="Genomic_DNA"/>
</dbReference>
<keyword evidence="1" id="KW-0812">Transmembrane</keyword>
<comment type="caution">
    <text evidence="4">The sequence shown here is derived from an EMBL/GenBank/DDBJ whole genome shotgun (WGS) entry which is preliminary data.</text>
</comment>
<evidence type="ECO:0000259" key="2">
    <source>
        <dbReference type="Pfam" id="PF01757"/>
    </source>
</evidence>
<organism evidence="4 5">
    <name type="scientific">Micavibrio aeruginosavorus</name>
    <dbReference type="NCBI Taxonomy" id="349221"/>
    <lineage>
        <taxon>Bacteria</taxon>
        <taxon>Pseudomonadati</taxon>
        <taxon>Bdellovibrionota</taxon>
        <taxon>Bdellovibrionia</taxon>
        <taxon>Bdellovibrionales</taxon>
        <taxon>Pseudobdellovibrionaceae</taxon>
        <taxon>Micavibrio</taxon>
    </lineage>
</organism>
<dbReference type="Proteomes" id="UP000249417">
    <property type="component" value="Unassembled WGS sequence"/>
</dbReference>
<dbReference type="PANTHER" id="PTHR23028:SF53">
    <property type="entry name" value="ACYL_TRANSF_3 DOMAIN-CONTAINING PROTEIN"/>
    <property type="match status" value="1"/>
</dbReference>
<evidence type="ECO:0008006" key="6">
    <source>
        <dbReference type="Google" id="ProtNLM"/>
    </source>
</evidence>
<dbReference type="InterPro" id="IPR043968">
    <property type="entry name" value="SGNH"/>
</dbReference>
<feature type="transmembrane region" description="Helical" evidence="1">
    <location>
        <begin position="71"/>
        <end position="93"/>
    </location>
</feature>
<feature type="transmembrane region" description="Helical" evidence="1">
    <location>
        <begin position="221"/>
        <end position="239"/>
    </location>
</feature>
<dbReference type="AlphaFoldDB" id="A0A2W5N0B7"/>
<dbReference type="GO" id="GO:0009103">
    <property type="term" value="P:lipopolysaccharide biosynthetic process"/>
    <property type="evidence" value="ECO:0007669"/>
    <property type="project" value="TreeGrafter"/>
</dbReference>
<reference evidence="4 5" key="1">
    <citation type="submission" date="2017-08" db="EMBL/GenBank/DDBJ databases">
        <title>Infants hospitalized years apart are colonized by the same room-sourced microbial strains.</title>
        <authorList>
            <person name="Brooks B."/>
            <person name="Olm M.R."/>
            <person name="Firek B.A."/>
            <person name="Baker R."/>
            <person name="Thomas B.C."/>
            <person name="Morowitz M.J."/>
            <person name="Banfield J.F."/>
        </authorList>
    </citation>
    <scope>NUCLEOTIDE SEQUENCE [LARGE SCALE GENOMIC DNA]</scope>
    <source>
        <strain evidence="4">S2_005_002_R2_29</strain>
    </source>
</reference>
<accession>A0A2W5N0B7</accession>
<evidence type="ECO:0000313" key="4">
    <source>
        <dbReference type="EMBL" id="PZQ45829.1"/>
    </source>
</evidence>
<dbReference type="Pfam" id="PF01757">
    <property type="entry name" value="Acyl_transf_3"/>
    <property type="match status" value="1"/>
</dbReference>
<feature type="transmembrane region" description="Helical" evidence="1">
    <location>
        <begin position="31"/>
        <end position="50"/>
    </location>
</feature>
<feature type="transmembrane region" description="Helical" evidence="1">
    <location>
        <begin position="277"/>
        <end position="299"/>
    </location>
</feature>
<keyword evidence="1" id="KW-1133">Transmembrane helix</keyword>
<feature type="transmembrane region" description="Helical" evidence="1">
    <location>
        <begin position="311"/>
        <end position="330"/>
    </location>
</feature>
<feature type="transmembrane region" description="Helical" evidence="1">
    <location>
        <begin position="162"/>
        <end position="183"/>
    </location>
</feature>
<protein>
    <recommendedName>
        <fullName evidence="6">Acyltransferase</fullName>
    </recommendedName>
</protein>
<proteinExistence type="predicted"/>
<feature type="transmembrane region" description="Helical" evidence="1">
    <location>
        <begin position="345"/>
        <end position="365"/>
    </location>
</feature>